<reference evidence="1 2" key="1">
    <citation type="journal article" date="2019" name="Int. J. Syst. Evol. Microbiol.">
        <title>The Global Catalogue of Microorganisms (GCM) 10K type strain sequencing project: providing services to taxonomists for standard genome sequencing and annotation.</title>
        <authorList>
            <consortium name="The Broad Institute Genomics Platform"/>
            <consortium name="The Broad Institute Genome Sequencing Center for Infectious Disease"/>
            <person name="Wu L."/>
            <person name="Ma J."/>
        </authorList>
    </citation>
    <scope>NUCLEOTIDE SEQUENCE [LARGE SCALE GENOMIC DNA]</scope>
    <source>
        <strain evidence="1 2">CGMCC 1.12230</strain>
    </source>
</reference>
<sequence length="330" mass="34872">MNRRQYLARTGAAGVSTGLIASLAGCLDGLPGSSEGSDVEVSDRTGQRALDRAAGRLNKAAQSLNDLEGLENPEEVEFDPTEPRAHLDAAREHLETAETELGDDRAADVETLRSYADALDGLLSVTVTVTDETIADDIDAVNAALEEEGDLEKANGIVDARYTKISDASHRHTQVDATITEIDDERLADLAGIELADLEDGAATLGDVVTSLETLAGAYDMTIDDDEGYGALEHGQSHVDDGEYEAAQDEFETAETTFATSLSQLEDGRAEAPEGLADYFETAICQNRHLTEAAAAFADGAAAAADGDPAARTYQSKGETELEAVRNCTD</sequence>
<dbReference type="PROSITE" id="PS51257">
    <property type="entry name" value="PROKAR_LIPOPROTEIN"/>
    <property type="match status" value="1"/>
</dbReference>
<dbReference type="AlphaFoldDB" id="A0ABD6BKV2"/>
<dbReference type="RefSeq" id="WP_390290423.1">
    <property type="nucleotide sequence ID" value="NZ_JBHUDI010000011.1"/>
</dbReference>
<proteinExistence type="predicted"/>
<protein>
    <submittedName>
        <fullName evidence="1">Uncharacterized protein</fullName>
    </submittedName>
</protein>
<accession>A0ABD6BKV2</accession>
<gene>
    <name evidence="1" type="ORF">ACFR99_18085</name>
</gene>
<evidence type="ECO:0000313" key="1">
    <source>
        <dbReference type="EMBL" id="MFD1565450.1"/>
    </source>
</evidence>
<dbReference type="EMBL" id="JBHUDI010000011">
    <property type="protein sequence ID" value="MFD1565450.1"/>
    <property type="molecule type" value="Genomic_DNA"/>
</dbReference>
<evidence type="ECO:0000313" key="2">
    <source>
        <dbReference type="Proteomes" id="UP001597076"/>
    </source>
</evidence>
<keyword evidence="2" id="KW-1185">Reference proteome</keyword>
<dbReference type="Proteomes" id="UP001597076">
    <property type="component" value="Unassembled WGS sequence"/>
</dbReference>
<comment type="caution">
    <text evidence="1">The sequence shown here is derived from an EMBL/GenBank/DDBJ whole genome shotgun (WGS) entry which is preliminary data.</text>
</comment>
<organism evidence="1 2">
    <name type="scientific">Haloarchaeobius amylolyticus</name>
    <dbReference type="NCBI Taxonomy" id="1198296"/>
    <lineage>
        <taxon>Archaea</taxon>
        <taxon>Methanobacteriati</taxon>
        <taxon>Methanobacteriota</taxon>
        <taxon>Stenosarchaea group</taxon>
        <taxon>Halobacteria</taxon>
        <taxon>Halobacteriales</taxon>
        <taxon>Halorubellaceae</taxon>
        <taxon>Haloarchaeobius</taxon>
    </lineage>
</organism>
<name>A0ABD6BKV2_9EURY</name>